<reference evidence="3" key="1">
    <citation type="submission" date="2016-10" db="EMBL/GenBank/DDBJ databases">
        <authorList>
            <person name="Varghese N."/>
            <person name="Submissions S."/>
        </authorList>
    </citation>
    <scope>NUCLEOTIDE SEQUENCE [LARGE SCALE GENOMIC DNA]</scope>
    <source>
        <strain evidence="3">CGMCC 4.3568</strain>
    </source>
</reference>
<evidence type="ECO:0000313" key="3">
    <source>
        <dbReference type="Proteomes" id="UP000243799"/>
    </source>
</evidence>
<evidence type="ECO:0000313" key="2">
    <source>
        <dbReference type="EMBL" id="SFB48777.1"/>
    </source>
</evidence>
<dbReference type="RefSeq" id="WP_177242726.1">
    <property type="nucleotide sequence ID" value="NZ_FOKG01000013.1"/>
</dbReference>
<feature type="domain" description="DUF397" evidence="1">
    <location>
        <begin position="9"/>
        <end position="60"/>
    </location>
</feature>
<gene>
    <name evidence="2" type="ORF">SAMN05216266_113214</name>
</gene>
<evidence type="ECO:0000259" key="1">
    <source>
        <dbReference type="Pfam" id="PF04149"/>
    </source>
</evidence>
<name>A0A1I1BF60_9PSEU</name>
<dbReference type="InterPro" id="IPR007278">
    <property type="entry name" value="DUF397"/>
</dbReference>
<dbReference type="Pfam" id="PF04149">
    <property type="entry name" value="DUF397"/>
    <property type="match status" value="1"/>
</dbReference>
<accession>A0A1I1BF60</accession>
<protein>
    <recommendedName>
        <fullName evidence="1">DUF397 domain-containing protein</fullName>
    </recommendedName>
</protein>
<sequence length="64" mass="6864">MSTVDFSGAVWRTSSYTGNGNNGDCVEVAFAPEVTALRDSKDRSGGVLVVDRASWAALLEITRR</sequence>
<keyword evidence="3" id="KW-1185">Reference proteome</keyword>
<dbReference type="STRING" id="490629.SAMN05216266_113214"/>
<organism evidence="2 3">
    <name type="scientific">Amycolatopsis marina</name>
    <dbReference type="NCBI Taxonomy" id="490629"/>
    <lineage>
        <taxon>Bacteria</taxon>
        <taxon>Bacillati</taxon>
        <taxon>Actinomycetota</taxon>
        <taxon>Actinomycetes</taxon>
        <taxon>Pseudonocardiales</taxon>
        <taxon>Pseudonocardiaceae</taxon>
        <taxon>Amycolatopsis</taxon>
    </lineage>
</organism>
<dbReference type="EMBL" id="FOKG01000013">
    <property type="protein sequence ID" value="SFB48777.1"/>
    <property type="molecule type" value="Genomic_DNA"/>
</dbReference>
<dbReference type="AlphaFoldDB" id="A0A1I1BF60"/>
<proteinExistence type="predicted"/>
<dbReference type="Proteomes" id="UP000243799">
    <property type="component" value="Unassembled WGS sequence"/>
</dbReference>